<proteinExistence type="predicted"/>
<accession>A0ABY1LJJ2</accession>
<protein>
    <submittedName>
        <fullName evidence="1">Transcriptional regulator, AbiEi antitoxin, Type IV TA system</fullName>
    </submittedName>
</protein>
<name>A0ABY1LJJ2_9MICO</name>
<reference evidence="1 2" key="1">
    <citation type="submission" date="2017-02" db="EMBL/GenBank/DDBJ databases">
        <authorList>
            <person name="Varghese N."/>
            <person name="Submissions S."/>
        </authorList>
    </citation>
    <scope>NUCLEOTIDE SEQUENCE [LARGE SCALE GENOMIC DNA]</scope>
    <source>
        <strain evidence="1 2">VKM Ac-1787</strain>
    </source>
</reference>
<dbReference type="Proteomes" id="UP000190827">
    <property type="component" value="Unassembled WGS sequence"/>
</dbReference>
<gene>
    <name evidence="1" type="ORF">SAMN06295973_1403</name>
</gene>
<keyword evidence="2" id="KW-1185">Reference proteome</keyword>
<sequence>MANGHREAMESFDLNLLLRPNGLLLVRDARRVGAERLVSAAHRDGDLVRLRKGIYVPEPIWSSLSPDDRYRVRIDAAAVALRKDALFSHYSAARLWGLPIVGPWPPEVHTLTSGDRGGRSAPGIIRHTTQGSVTRRMRHGLAVTDPARTVVDLARIARLEDAVAVADAALRLKLTDETALRSLARDLPGRRGGRQVRFAIEFADPLAANGGESKMRVVIAQLGFALPVLQQAFSDADGPVGVVDAVWPDERIILELDGRQKYVREEFTQGRDVADIVLAEKHREDRLRALGYTVVRATWEDLVHPSRLAAKLERAGLQRAFR</sequence>
<dbReference type="EMBL" id="FUZO01000001">
    <property type="protein sequence ID" value="SKC49393.1"/>
    <property type="molecule type" value="Genomic_DNA"/>
</dbReference>
<organism evidence="1 2">
    <name type="scientific">Plantibacter cousiniae</name>
    <name type="common">nom. nud.</name>
    <dbReference type="NCBI Taxonomy" id="199709"/>
    <lineage>
        <taxon>Bacteria</taxon>
        <taxon>Bacillati</taxon>
        <taxon>Actinomycetota</taxon>
        <taxon>Actinomycetes</taxon>
        <taxon>Micrococcales</taxon>
        <taxon>Microbacteriaceae</taxon>
        <taxon>Plantibacter</taxon>
    </lineage>
</organism>
<evidence type="ECO:0000313" key="2">
    <source>
        <dbReference type="Proteomes" id="UP000190827"/>
    </source>
</evidence>
<evidence type="ECO:0000313" key="1">
    <source>
        <dbReference type="EMBL" id="SKC49393.1"/>
    </source>
</evidence>
<comment type="caution">
    <text evidence="1">The sequence shown here is derived from an EMBL/GenBank/DDBJ whole genome shotgun (WGS) entry which is preliminary data.</text>
</comment>